<evidence type="ECO:0000256" key="1">
    <source>
        <dbReference type="ARBA" id="ARBA00004776"/>
    </source>
</evidence>
<evidence type="ECO:0000256" key="2">
    <source>
        <dbReference type="ARBA" id="ARBA00006739"/>
    </source>
</evidence>
<comment type="similarity">
    <text evidence="2">Belongs to the glycosyltransferase 2 family.</text>
</comment>
<dbReference type="Proteomes" id="UP000647172">
    <property type="component" value="Unassembled WGS sequence"/>
</dbReference>
<comment type="caution">
    <text evidence="7">The sequence shown here is derived from an EMBL/GenBank/DDBJ whole genome shotgun (WGS) entry which is preliminary data.</text>
</comment>
<dbReference type="InterPro" id="IPR029044">
    <property type="entry name" value="Nucleotide-diphossugar_trans"/>
</dbReference>
<feature type="compositionally biased region" description="Pro residues" evidence="5">
    <location>
        <begin position="440"/>
        <end position="451"/>
    </location>
</feature>
<evidence type="ECO:0000256" key="3">
    <source>
        <dbReference type="ARBA" id="ARBA00022676"/>
    </source>
</evidence>
<dbReference type="Pfam" id="PF00535">
    <property type="entry name" value="Glycos_transf_2"/>
    <property type="match status" value="1"/>
</dbReference>
<feature type="region of interest" description="Disordered" evidence="5">
    <location>
        <begin position="92"/>
        <end position="111"/>
    </location>
</feature>
<feature type="domain" description="Glycosyltransferase 2-like" evidence="6">
    <location>
        <begin position="120"/>
        <end position="296"/>
    </location>
</feature>
<accession>A0A919JLY8</accession>
<feature type="region of interest" description="Disordered" evidence="5">
    <location>
        <begin position="429"/>
        <end position="451"/>
    </location>
</feature>
<dbReference type="PANTHER" id="PTHR43179:SF12">
    <property type="entry name" value="GALACTOFURANOSYLTRANSFERASE GLFT2"/>
    <property type="match status" value="1"/>
</dbReference>
<name>A0A919JLY8_9ACTN</name>
<reference evidence="7" key="1">
    <citation type="submission" date="2021-01" db="EMBL/GenBank/DDBJ databases">
        <title>Whole genome shotgun sequence of Actinoplanes nipponensis NBRC 14063.</title>
        <authorList>
            <person name="Komaki H."/>
            <person name="Tamura T."/>
        </authorList>
    </citation>
    <scope>NUCLEOTIDE SEQUENCE</scope>
    <source>
        <strain evidence="7">NBRC 14063</strain>
    </source>
</reference>
<dbReference type="Gene3D" id="3.90.550.10">
    <property type="entry name" value="Spore Coat Polysaccharide Biosynthesis Protein SpsA, Chain A"/>
    <property type="match status" value="1"/>
</dbReference>
<evidence type="ECO:0000259" key="6">
    <source>
        <dbReference type="Pfam" id="PF00535"/>
    </source>
</evidence>
<proteinExistence type="inferred from homology"/>
<organism evidence="7 8">
    <name type="scientific">Actinoplanes nipponensis</name>
    <dbReference type="NCBI Taxonomy" id="135950"/>
    <lineage>
        <taxon>Bacteria</taxon>
        <taxon>Bacillati</taxon>
        <taxon>Actinomycetota</taxon>
        <taxon>Actinomycetes</taxon>
        <taxon>Micromonosporales</taxon>
        <taxon>Micromonosporaceae</taxon>
        <taxon>Actinoplanes</taxon>
    </lineage>
</organism>
<evidence type="ECO:0000313" key="7">
    <source>
        <dbReference type="EMBL" id="GIE51660.1"/>
    </source>
</evidence>
<comment type="pathway">
    <text evidence="1">Cell wall biogenesis; cell wall polysaccharide biosynthesis.</text>
</comment>
<keyword evidence="8" id="KW-1185">Reference proteome</keyword>
<evidence type="ECO:0000313" key="8">
    <source>
        <dbReference type="Proteomes" id="UP000647172"/>
    </source>
</evidence>
<gene>
    <name evidence="7" type="ORF">Ani05nite_51940</name>
</gene>
<dbReference type="EMBL" id="BOMQ01000061">
    <property type="protein sequence ID" value="GIE51660.1"/>
    <property type="molecule type" value="Genomic_DNA"/>
</dbReference>
<sequence>MRKPKMEWPVDPAAARGGIWCCEFELSGGGGLTSVVPPAGEDRARVLVRLHREPIGYVTVPMPTDPHDGSALVAVAWEQLHEPIQAHLRAEGQAATPVGGRPPSATDRCPEQVEPAELVSVVVCTRNRADMLAACLERLAAVTYPAVEFLIVDNAPDDASTRRLVESIQRDDPRFRYECEPRPGLSCARNKGLSAARGTYLAYTDDDVSVDPYWVHGIVKGFRRRPDVRCVTGLVCTASITNDAESYFDARTSSWSSRCAPQLFDMSPASRRGVLYPYSAGIFGTGASFGFIRESLIELGGFDEALGAGTRTRGGEDLDVFVRVLRSGGAIAYEPSALVWHHHRADLASLARQMYGYGTGLTAFLTKLLTQRSTLPGVLGRLPAGAVKLGRIRLDTNRRLSPGAAAPPGMLRREFAGFVAGPLLYAQARRRARGNGPRSASPPTPPRGTGR</sequence>
<evidence type="ECO:0000256" key="4">
    <source>
        <dbReference type="ARBA" id="ARBA00022679"/>
    </source>
</evidence>
<evidence type="ECO:0000256" key="5">
    <source>
        <dbReference type="SAM" id="MobiDB-lite"/>
    </source>
</evidence>
<dbReference type="GO" id="GO:0016757">
    <property type="term" value="F:glycosyltransferase activity"/>
    <property type="evidence" value="ECO:0007669"/>
    <property type="project" value="UniProtKB-KW"/>
</dbReference>
<keyword evidence="3" id="KW-0328">Glycosyltransferase</keyword>
<dbReference type="AlphaFoldDB" id="A0A919JLY8"/>
<keyword evidence="4" id="KW-0808">Transferase</keyword>
<dbReference type="SUPFAM" id="SSF53448">
    <property type="entry name" value="Nucleotide-diphospho-sugar transferases"/>
    <property type="match status" value="1"/>
</dbReference>
<dbReference type="InterPro" id="IPR001173">
    <property type="entry name" value="Glyco_trans_2-like"/>
</dbReference>
<protein>
    <recommendedName>
        <fullName evidence="6">Glycosyltransferase 2-like domain-containing protein</fullName>
    </recommendedName>
</protein>
<dbReference type="PANTHER" id="PTHR43179">
    <property type="entry name" value="RHAMNOSYLTRANSFERASE WBBL"/>
    <property type="match status" value="1"/>
</dbReference>